<evidence type="ECO:0000256" key="2">
    <source>
        <dbReference type="ARBA" id="ARBA00022527"/>
    </source>
</evidence>
<gene>
    <name evidence="11" type="ORF">CLAFUR5_09472</name>
</gene>
<dbReference type="GO" id="GO:0005524">
    <property type="term" value="F:ATP binding"/>
    <property type="evidence" value="ECO:0007669"/>
    <property type="project" value="UniProtKB-KW"/>
</dbReference>
<keyword evidence="5 11" id="KW-0418">Kinase</keyword>
<keyword evidence="12" id="KW-1185">Reference proteome</keyword>
<proteinExistence type="predicted"/>
<comment type="catalytic activity">
    <reaction evidence="8">
        <text>L-seryl-[protein] + ATP = O-phospho-L-seryl-[protein] + ADP + H(+)</text>
        <dbReference type="Rhea" id="RHEA:17989"/>
        <dbReference type="Rhea" id="RHEA-COMP:9863"/>
        <dbReference type="Rhea" id="RHEA-COMP:11604"/>
        <dbReference type="ChEBI" id="CHEBI:15378"/>
        <dbReference type="ChEBI" id="CHEBI:29999"/>
        <dbReference type="ChEBI" id="CHEBI:30616"/>
        <dbReference type="ChEBI" id="CHEBI:83421"/>
        <dbReference type="ChEBI" id="CHEBI:456216"/>
        <dbReference type="EC" id="2.7.11.1"/>
    </reaction>
</comment>
<dbReference type="InterPro" id="IPR008271">
    <property type="entry name" value="Ser/Thr_kinase_AS"/>
</dbReference>
<evidence type="ECO:0000313" key="11">
    <source>
        <dbReference type="EMBL" id="UJO22199.1"/>
    </source>
</evidence>
<keyword evidence="3" id="KW-0808">Transferase</keyword>
<dbReference type="Gene3D" id="1.10.510.10">
    <property type="entry name" value="Transferase(Phosphotransferase) domain 1"/>
    <property type="match status" value="1"/>
</dbReference>
<keyword evidence="4" id="KW-0547">Nucleotide-binding</keyword>
<evidence type="ECO:0000259" key="10">
    <source>
        <dbReference type="PROSITE" id="PS50011"/>
    </source>
</evidence>
<feature type="region of interest" description="Disordered" evidence="9">
    <location>
        <begin position="326"/>
        <end position="350"/>
    </location>
</feature>
<dbReference type="SMART" id="SM00220">
    <property type="entry name" value="S_TKc"/>
    <property type="match status" value="1"/>
</dbReference>
<evidence type="ECO:0000256" key="1">
    <source>
        <dbReference type="ARBA" id="ARBA00012513"/>
    </source>
</evidence>
<evidence type="ECO:0000313" key="12">
    <source>
        <dbReference type="Proteomes" id="UP000756132"/>
    </source>
</evidence>
<dbReference type="KEGG" id="ffu:CLAFUR5_09472"/>
<dbReference type="PANTHER" id="PTHR43671">
    <property type="entry name" value="SERINE/THREONINE-PROTEIN KINASE NEK"/>
    <property type="match status" value="1"/>
</dbReference>
<dbReference type="PROSITE" id="PS50011">
    <property type="entry name" value="PROTEIN_KINASE_DOM"/>
    <property type="match status" value="1"/>
</dbReference>
<organism evidence="11 12">
    <name type="scientific">Passalora fulva</name>
    <name type="common">Tomato leaf mold</name>
    <name type="synonym">Cladosporium fulvum</name>
    <dbReference type="NCBI Taxonomy" id="5499"/>
    <lineage>
        <taxon>Eukaryota</taxon>
        <taxon>Fungi</taxon>
        <taxon>Dikarya</taxon>
        <taxon>Ascomycota</taxon>
        <taxon>Pezizomycotina</taxon>
        <taxon>Dothideomycetes</taxon>
        <taxon>Dothideomycetidae</taxon>
        <taxon>Mycosphaerellales</taxon>
        <taxon>Mycosphaerellaceae</taxon>
        <taxon>Fulvia</taxon>
    </lineage>
</organism>
<dbReference type="Pfam" id="PF00069">
    <property type="entry name" value="Pkinase"/>
    <property type="match status" value="1"/>
</dbReference>
<evidence type="ECO:0000256" key="6">
    <source>
        <dbReference type="ARBA" id="ARBA00022840"/>
    </source>
</evidence>
<evidence type="ECO:0000256" key="8">
    <source>
        <dbReference type="ARBA" id="ARBA00048679"/>
    </source>
</evidence>
<dbReference type="SUPFAM" id="SSF56112">
    <property type="entry name" value="Protein kinase-like (PK-like)"/>
    <property type="match status" value="1"/>
</dbReference>
<evidence type="ECO:0000256" key="7">
    <source>
        <dbReference type="ARBA" id="ARBA00047899"/>
    </source>
</evidence>
<name>A0A9Q8PGI5_PASFU</name>
<dbReference type="PROSITE" id="PS00108">
    <property type="entry name" value="PROTEIN_KINASE_ST"/>
    <property type="match status" value="1"/>
</dbReference>
<dbReference type="InterPro" id="IPR000719">
    <property type="entry name" value="Prot_kinase_dom"/>
</dbReference>
<protein>
    <recommendedName>
        <fullName evidence="1">non-specific serine/threonine protein kinase</fullName>
        <ecNumber evidence="1">2.7.11.1</ecNumber>
    </recommendedName>
</protein>
<evidence type="ECO:0000256" key="3">
    <source>
        <dbReference type="ARBA" id="ARBA00022679"/>
    </source>
</evidence>
<dbReference type="OrthoDB" id="5979581at2759"/>
<evidence type="ECO:0000256" key="4">
    <source>
        <dbReference type="ARBA" id="ARBA00022741"/>
    </source>
</evidence>
<dbReference type="Proteomes" id="UP000756132">
    <property type="component" value="Chromosome 9"/>
</dbReference>
<dbReference type="EC" id="2.7.11.1" evidence="1"/>
<reference evidence="11" key="2">
    <citation type="journal article" date="2022" name="Microb. Genom.">
        <title>A chromosome-scale genome assembly of the tomato pathogen Cladosporium fulvum reveals a compartmentalized genome architecture and the presence of a dispensable chromosome.</title>
        <authorList>
            <person name="Zaccaron A.Z."/>
            <person name="Chen L.H."/>
            <person name="Samaras A."/>
            <person name="Stergiopoulos I."/>
        </authorList>
    </citation>
    <scope>NUCLEOTIDE SEQUENCE</scope>
    <source>
        <strain evidence="11">Race5_Kim</strain>
    </source>
</reference>
<dbReference type="GeneID" id="71989350"/>
<keyword evidence="6" id="KW-0067">ATP-binding</keyword>
<dbReference type="InterPro" id="IPR050660">
    <property type="entry name" value="NEK_Ser/Thr_kinase"/>
</dbReference>
<dbReference type="AlphaFoldDB" id="A0A9Q8PGI5"/>
<sequence>MTYLHEGAELVAESGRTYLAVDSLGQDNVWIGAEKGKDDHVVILKSPGPDDAPGVWPKFQQEMTMHELFKDCPTIREQVDRIAPDDSGSPPILVLEMIATTVWMARKKRPFTRSEIFAIVRGLLESLRDVHAKGLVYSDIKMPNIMLGGFENNNPSDGSDLTVKLGDLGEVMYPSSGTAQPIAYRAPEVFFKGEIGPASDIWAVGLVLSHLLEAQTHFSETGLYNDLFHEDSTADQSAQVLRSAISNDYDLKNTECYQGCALPFSKGADHVNRWDGLRERLSPADVAFLEEIMKADPRERPTAASLLQHPWFKNNDAPSDYVSQVEASADDGMKDTESAQGVDGNLPQAPQHTLPNSHAPIEFQSINESMAGKEMVVGTEPSRPTQTIASDKEKAPQDAANSSYAPIEFQSIDESTIRTSVEANDSKPEAHPGSDAIPVAAPQLSPVRAFSPIIFQDIHTIGVPNDFSDEAVSRISNAQKRLSARGVNSVQLNNQPLVDSKHKRESIHFRPISVGSASGLGDA</sequence>
<accession>A0A9Q8PGI5</accession>
<evidence type="ECO:0000256" key="9">
    <source>
        <dbReference type="SAM" id="MobiDB-lite"/>
    </source>
</evidence>
<keyword evidence="2" id="KW-0723">Serine/threonine-protein kinase</keyword>
<reference evidence="11" key="1">
    <citation type="submission" date="2021-12" db="EMBL/GenBank/DDBJ databases">
        <authorList>
            <person name="Zaccaron A."/>
            <person name="Stergiopoulos I."/>
        </authorList>
    </citation>
    <scope>NUCLEOTIDE SEQUENCE</scope>
    <source>
        <strain evidence="11">Race5_Kim</strain>
    </source>
</reference>
<evidence type="ECO:0000256" key="5">
    <source>
        <dbReference type="ARBA" id="ARBA00022777"/>
    </source>
</evidence>
<feature type="domain" description="Protein kinase" evidence="10">
    <location>
        <begin position="1"/>
        <end position="312"/>
    </location>
</feature>
<feature type="region of interest" description="Disordered" evidence="9">
    <location>
        <begin position="378"/>
        <end position="402"/>
    </location>
</feature>
<dbReference type="PANTHER" id="PTHR43671:SF98">
    <property type="entry name" value="SERINE_THREONINE-PROTEIN KINASE NEK11"/>
    <property type="match status" value="1"/>
</dbReference>
<dbReference type="RefSeq" id="XP_047766565.1">
    <property type="nucleotide sequence ID" value="XM_047908620.1"/>
</dbReference>
<comment type="catalytic activity">
    <reaction evidence="7">
        <text>L-threonyl-[protein] + ATP = O-phospho-L-threonyl-[protein] + ADP + H(+)</text>
        <dbReference type="Rhea" id="RHEA:46608"/>
        <dbReference type="Rhea" id="RHEA-COMP:11060"/>
        <dbReference type="Rhea" id="RHEA-COMP:11605"/>
        <dbReference type="ChEBI" id="CHEBI:15378"/>
        <dbReference type="ChEBI" id="CHEBI:30013"/>
        <dbReference type="ChEBI" id="CHEBI:30616"/>
        <dbReference type="ChEBI" id="CHEBI:61977"/>
        <dbReference type="ChEBI" id="CHEBI:456216"/>
        <dbReference type="EC" id="2.7.11.1"/>
    </reaction>
</comment>
<dbReference type="EMBL" id="CP090171">
    <property type="protein sequence ID" value="UJO22199.1"/>
    <property type="molecule type" value="Genomic_DNA"/>
</dbReference>
<dbReference type="InterPro" id="IPR011009">
    <property type="entry name" value="Kinase-like_dom_sf"/>
</dbReference>
<dbReference type="GO" id="GO:0004674">
    <property type="term" value="F:protein serine/threonine kinase activity"/>
    <property type="evidence" value="ECO:0007669"/>
    <property type="project" value="UniProtKB-KW"/>
</dbReference>